<dbReference type="SUPFAM" id="SSF50965">
    <property type="entry name" value="Galactose oxidase, central domain"/>
    <property type="match status" value="1"/>
</dbReference>
<name>A0AA36GS55_CYLNA</name>
<proteinExistence type="predicted"/>
<organism evidence="1 2">
    <name type="scientific">Cylicocyclus nassatus</name>
    <name type="common">Nematode worm</name>
    <dbReference type="NCBI Taxonomy" id="53992"/>
    <lineage>
        <taxon>Eukaryota</taxon>
        <taxon>Metazoa</taxon>
        <taxon>Ecdysozoa</taxon>
        <taxon>Nematoda</taxon>
        <taxon>Chromadorea</taxon>
        <taxon>Rhabditida</taxon>
        <taxon>Rhabditina</taxon>
        <taxon>Rhabditomorpha</taxon>
        <taxon>Strongyloidea</taxon>
        <taxon>Strongylidae</taxon>
        <taxon>Cylicocyclus</taxon>
    </lineage>
</organism>
<gene>
    <name evidence="1" type="ORF">CYNAS_LOCUS9175</name>
</gene>
<reference evidence="1" key="1">
    <citation type="submission" date="2023-07" db="EMBL/GenBank/DDBJ databases">
        <authorList>
            <consortium name="CYATHOMIX"/>
        </authorList>
    </citation>
    <scope>NUCLEOTIDE SEQUENCE</scope>
    <source>
        <strain evidence="1">N/A</strain>
    </source>
</reference>
<evidence type="ECO:0000313" key="1">
    <source>
        <dbReference type="EMBL" id="CAJ0597192.1"/>
    </source>
</evidence>
<dbReference type="AlphaFoldDB" id="A0AA36GS55"/>
<keyword evidence="2" id="KW-1185">Reference proteome</keyword>
<accession>A0AA36GS55</accession>
<dbReference type="InterPro" id="IPR011043">
    <property type="entry name" value="Gal_Oxase/kelch_b-propeller"/>
</dbReference>
<sequence length="349" mass="39026">MLYVTDWWIFLLLANTSNKNDTRKFEKIADSYKGLVPENCQFEYALVASDKIWVFGRRYEDQKTFDRGHIVAYVGTYAIAFNTAENKWEEAKPFPAISNEENLDEKLFVHNETPYMLLYAAFGSISLKSLHKWNGTSFEPVNLQSFDPISGSENSVNINLQIADSQDDNTKYIITTMEHRMRVARLTFTGNGAKAEHLFDISIDDGELASAEATSAVVTSSRLLVFYGVTDCGFRWTAERIIACNLSSKNCEKLNINSDPRPPWEVGARSHALLPSGSWIHAAGGIRKGLTGSEYDGSVWELNNLSSSPTWKKLEVEIPSKDGGEIVVDPAHGTIYLIGKTQISKVKFA</sequence>
<evidence type="ECO:0000313" key="2">
    <source>
        <dbReference type="Proteomes" id="UP001176961"/>
    </source>
</evidence>
<dbReference type="EMBL" id="CATQJL010000223">
    <property type="protein sequence ID" value="CAJ0597192.1"/>
    <property type="molecule type" value="Genomic_DNA"/>
</dbReference>
<protein>
    <submittedName>
        <fullName evidence="1">Uncharacterized protein</fullName>
    </submittedName>
</protein>
<comment type="caution">
    <text evidence="1">The sequence shown here is derived from an EMBL/GenBank/DDBJ whole genome shotgun (WGS) entry which is preliminary data.</text>
</comment>
<dbReference type="Proteomes" id="UP001176961">
    <property type="component" value="Unassembled WGS sequence"/>
</dbReference>